<dbReference type="InterPro" id="IPR000306">
    <property type="entry name" value="Znf_FYVE"/>
</dbReference>
<dbReference type="InterPro" id="IPR011011">
    <property type="entry name" value="Znf_FYVE_PHD"/>
</dbReference>
<proteinExistence type="predicted"/>
<dbReference type="PROSITE" id="PS00518">
    <property type="entry name" value="ZF_RING_1"/>
    <property type="match status" value="1"/>
</dbReference>
<feature type="compositionally biased region" description="Polar residues" evidence="6">
    <location>
        <begin position="176"/>
        <end position="187"/>
    </location>
</feature>
<keyword evidence="1" id="KW-0479">Metal-binding</keyword>
<feature type="region of interest" description="Disordered" evidence="6">
    <location>
        <begin position="176"/>
        <end position="203"/>
    </location>
</feature>
<dbReference type="AlphaFoldDB" id="A0A034VH24"/>
<protein>
    <submittedName>
        <fullName evidence="9">Rab GTPase-binding effector protein 1</fullName>
    </submittedName>
</protein>
<evidence type="ECO:0000313" key="9">
    <source>
        <dbReference type="EMBL" id="JAC42606.1"/>
    </source>
</evidence>
<dbReference type="GO" id="GO:0005096">
    <property type="term" value="F:GTPase activator activity"/>
    <property type="evidence" value="ECO:0007669"/>
    <property type="project" value="InterPro"/>
</dbReference>
<feature type="region of interest" description="Disordered" evidence="6">
    <location>
        <begin position="240"/>
        <end position="260"/>
    </location>
</feature>
<evidence type="ECO:0000259" key="8">
    <source>
        <dbReference type="PROSITE" id="PS50178"/>
    </source>
</evidence>
<dbReference type="InterPro" id="IPR013083">
    <property type="entry name" value="Znf_RING/FYVE/PHD"/>
</dbReference>
<evidence type="ECO:0000256" key="6">
    <source>
        <dbReference type="SAM" id="MobiDB-lite"/>
    </source>
</evidence>
<evidence type="ECO:0000256" key="4">
    <source>
        <dbReference type="PROSITE-ProRule" id="PRU00175"/>
    </source>
</evidence>
<dbReference type="PANTHER" id="PTHR31179:SF7">
    <property type="entry name" value="FYVE-TYPE DOMAIN-CONTAINING PROTEIN"/>
    <property type="match status" value="1"/>
</dbReference>
<organism evidence="9">
    <name type="scientific">Bactrocera dorsalis</name>
    <name type="common">Oriental fruit fly</name>
    <name type="synonym">Dacus dorsalis</name>
    <dbReference type="NCBI Taxonomy" id="27457"/>
    <lineage>
        <taxon>Eukaryota</taxon>
        <taxon>Metazoa</taxon>
        <taxon>Ecdysozoa</taxon>
        <taxon>Arthropoda</taxon>
        <taxon>Hexapoda</taxon>
        <taxon>Insecta</taxon>
        <taxon>Pterygota</taxon>
        <taxon>Neoptera</taxon>
        <taxon>Endopterygota</taxon>
        <taxon>Diptera</taxon>
        <taxon>Brachycera</taxon>
        <taxon>Muscomorpha</taxon>
        <taxon>Tephritoidea</taxon>
        <taxon>Tephritidae</taxon>
        <taxon>Bactrocera</taxon>
        <taxon>Bactrocera</taxon>
    </lineage>
</organism>
<dbReference type="Gene3D" id="1.20.5.730">
    <property type="entry name" value="Single helix bin"/>
    <property type="match status" value="1"/>
</dbReference>
<evidence type="ECO:0000256" key="1">
    <source>
        <dbReference type="ARBA" id="ARBA00022723"/>
    </source>
</evidence>
<dbReference type="OrthoDB" id="79940at2759"/>
<feature type="compositionally biased region" description="Basic and acidic residues" evidence="6">
    <location>
        <begin position="191"/>
        <end position="203"/>
    </location>
</feature>
<dbReference type="RefSeq" id="XP_011206591.2">
    <property type="nucleotide sequence ID" value="XM_011208289.3"/>
</dbReference>
<evidence type="ECO:0000256" key="2">
    <source>
        <dbReference type="ARBA" id="ARBA00022771"/>
    </source>
</evidence>
<gene>
    <name evidence="9" type="primary">RABE1</name>
</gene>
<dbReference type="EMBL" id="GAKP01016346">
    <property type="protein sequence ID" value="JAC42606.1"/>
    <property type="molecule type" value="Transcribed_RNA"/>
</dbReference>
<dbReference type="Pfam" id="PF09311">
    <property type="entry name" value="Rab5-bind"/>
    <property type="match status" value="1"/>
</dbReference>
<keyword evidence="3" id="KW-0862">Zinc</keyword>
<dbReference type="InterPro" id="IPR015390">
    <property type="entry name" value="Rabaptin_Rab5-bd_dom"/>
</dbReference>
<dbReference type="PROSITE" id="PS50089">
    <property type="entry name" value="ZF_RING_2"/>
    <property type="match status" value="1"/>
</dbReference>
<accession>A0A034VH24</accession>
<feature type="coiled-coil region" evidence="5">
    <location>
        <begin position="304"/>
        <end position="543"/>
    </location>
</feature>
<dbReference type="InterPro" id="IPR017907">
    <property type="entry name" value="Znf_RING_CS"/>
</dbReference>
<dbReference type="InterPro" id="IPR001841">
    <property type="entry name" value="Znf_RING"/>
</dbReference>
<dbReference type="GO" id="GO:0008270">
    <property type="term" value="F:zinc ion binding"/>
    <property type="evidence" value="ECO:0007669"/>
    <property type="project" value="UniProtKB-KW"/>
</dbReference>
<feature type="region of interest" description="Disordered" evidence="6">
    <location>
        <begin position="1"/>
        <end position="21"/>
    </location>
</feature>
<dbReference type="SUPFAM" id="SSF57903">
    <property type="entry name" value="FYVE/PHD zinc finger"/>
    <property type="match status" value="1"/>
</dbReference>
<dbReference type="Pfam" id="PF01363">
    <property type="entry name" value="FYVE"/>
    <property type="match status" value="1"/>
</dbReference>
<reference evidence="9" key="1">
    <citation type="journal article" date="2014" name="BMC Genomics">
        <title>Characterizing the developmental transcriptome of the oriental fruit fly, Bactrocera dorsalis (Diptera: Tephritidae) through comparative genomic analysis with Drosophila melanogaster utilizing modENCODE datasets.</title>
        <authorList>
            <person name="Geib S.M."/>
            <person name="Calla B."/>
            <person name="Hall B."/>
            <person name="Hou S."/>
            <person name="Manoukis N.C."/>
        </authorList>
    </citation>
    <scope>NUCLEOTIDE SEQUENCE</scope>
    <source>
        <strain evidence="9">Punador</strain>
    </source>
</reference>
<dbReference type="SMART" id="SM00064">
    <property type="entry name" value="FYVE"/>
    <property type="match status" value="1"/>
</dbReference>
<dbReference type="InterPro" id="IPR003914">
    <property type="entry name" value="Rabaptin"/>
</dbReference>
<evidence type="ECO:0000256" key="3">
    <source>
        <dbReference type="ARBA" id="ARBA00022833"/>
    </source>
</evidence>
<evidence type="ECO:0000256" key="5">
    <source>
        <dbReference type="SAM" id="Coils"/>
    </source>
</evidence>
<dbReference type="GO" id="GO:0006897">
    <property type="term" value="P:endocytosis"/>
    <property type="evidence" value="ECO:0007669"/>
    <property type="project" value="InterPro"/>
</dbReference>
<evidence type="ECO:0000259" key="7">
    <source>
        <dbReference type="PROSITE" id="PS50089"/>
    </source>
</evidence>
<dbReference type="Gene3D" id="3.30.40.10">
    <property type="entry name" value="Zinc/RING finger domain, C3HC4 (zinc finger)"/>
    <property type="match status" value="1"/>
</dbReference>
<feature type="compositionally biased region" description="Polar residues" evidence="6">
    <location>
        <begin position="240"/>
        <end position="252"/>
    </location>
</feature>
<dbReference type="FunFam" id="1.20.5.730:FF:000005">
    <property type="entry name" value="RABaptiN (Rab effector)"/>
    <property type="match status" value="1"/>
</dbReference>
<dbReference type="PROSITE" id="PS50178">
    <property type="entry name" value="ZF_FYVE"/>
    <property type="match status" value="1"/>
</dbReference>
<dbReference type="InterPro" id="IPR017455">
    <property type="entry name" value="Znf_FYVE-rel"/>
</dbReference>
<feature type="domain" description="RING-type" evidence="7">
    <location>
        <begin position="586"/>
        <end position="634"/>
    </location>
</feature>
<name>A0A034VH24_BACDO</name>
<keyword evidence="5" id="KW-0175">Coiled coil</keyword>
<dbReference type="CDD" id="cd15739">
    <property type="entry name" value="FYVE_RABE_unchar"/>
    <property type="match status" value="1"/>
</dbReference>
<dbReference type="KEGG" id="bdr:105228450"/>
<dbReference type="PANTHER" id="PTHR31179">
    <property type="entry name" value="RAB GTPASE-BINDING EFFECTOR PROTEIN"/>
    <property type="match status" value="1"/>
</dbReference>
<keyword evidence="2 4" id="KW-0863">Zinc-finger</keyword>
<sequence length="653" mass="75818">MEGKETSAPDPTDVATAGNDENLQQLVDNLQEEKRKIQNEFNSQRAKMKELYLQKETELNKCHADRKKLQRELDEMKSQFVVADLKSENELRLKELKAQEEISSLQQLVQDTIEESTILKAELERMKEENNKLWQENREFRDHVQQQPVETTSLAPQQMLSHVKKTLRKLGGDSTGSVIANNFSQPESIDESSKSKSGKKDYAQEDAEVLRSIVVQLQEEMEALKEKLRETDDKLRNQESSALTNATAQENGTPKDDISINKSTSIDINTISCDACLQFEKQLQESLAKSAEDQNTINAMQKAIAASREDLQKEAALRKDLEDQWQERREAHKTEVQKLREQVKSNEEQLLELQQKFLDTKEEVMRQLQRVRDERERVNKQLETLQADNDFLSGRYLASSEEIESQEINLPNTVEELQELILQQQNDLIQARVSSEFERKKCVTSLDEIQILRDQLEKSNNERLAYKKKMQTDNKSWQDRLTEHLVTIQTYETAKSTLERKETELNRQISKFRVEIIELQDTIEKLTKMNADYKTKIKILQDDLATSEQVQKDFVKLSQNLQMSLEKLRKSDTEVRWQEDEDVDNCPTCSTYFTVTVRKIHCRHCGHIYCEKCLTKTVPSGPRKKIVRVCDICHTLLKPNTAPYFSQEPLSAN</sequence>
<feature type="domain" description="FYVE-type" evidence="8">
    <location>
        <begin position="580"/>
        <end position="638"/>
    </location>
</feature>